<feature type="transmembrane region" description="Helical" evidence="1">
    <location>
        <begin position="103"/>
        <end position="125"/>
    </location>
</feature>
<dbReference type="KEGG" id="vne:CFK40_12980"/>
<dbReference type="InterPro" id="IPR024515">
    <property type="entry name" value="DUF3397"/>
</dbReference>
<feature type="transmembrane region" description="Helical" evidence="1">
    <location>
        <begin position="6"/>
        <end position="24"/>
    </location>
</feature>
<name>A0A221ME30_9BACI</name>
<accession>A0A221ME30</accession>
<evidence type="ECO:0000313" key="2">
    <source>
        <dbReference type="EMBL" id="ASN05860.1"/>
    </source>
</evidence>
<dbReference type="Pfam" id="PF11877">
    <property type="entry name" value="DUF3397"/>
    <property type="match status" value="1"/>
</dbReference>
<gene>
    <name evidence="2" type="ORF">CFK40_12980</name>
</gene>
<feature type="transmembrane region" description="Helical" evidence="1">
    <location>
        <begin position="36"/>
        <end position="53"/>
    </location>
</feature>
<organism evidence="2 3">
    <name type="scientific">Virgibacillus necropolis</name>
    <dbReference type="NCBI Taxonomy" id="163877"/>
    <lineage>
        <taxon>Bacteria</taxon>
        <taxon>Bacillati</taxon>
        <taxon>Bacillota</taxon>
        <taxon>Bacilli</taxon>
        <taxon>Bacillales</taxon>
        <taxon>Bacillaceae</taxon>
        <taxon>Virgibacillus</taxon>
    </lineage>
</organism>
<proteinExistence type="predicted"/>
<keyword evidence="1" id="KW-1133">Transmembrane helix</keyword>
<dbReference type="Proteomes" id="UP000204391">
    <property type="component" value="Chromosome"/>
</dbReference>
<evidence type="ECO:0000313" key="3">
    <source>
        <dbReference type="Proteomes" id="UP000204391"/>
    </source>
</evidence>
<reference evidence="2 3" key="1">
    <citation type="journal article" date="2003" name="Int. J. Syst. Evol. Microbiol.">
        <title>Virgibacillus carmonensis sp. nov., Virgibacillus necropolis sp. nov. and Virgibacillus picturae sp. nov., three novel species isolated from deteriorated mural paintings, transfer of the species of the genus salibacillus to Virgibacillus, as Virgibacillus marismortui comb. nov. and Virgibacillus salexigens comb. nov., and emended description of the genus Virgibacillus.</title>
        <authorList>
            <person name="Heyrman J."/>
            <person name="Logan N.A."/>
            <person name="Busse H.J."/>
            <person name="Balcaen A."/>
            <person name="Lebbe L."/>
            <person name="Rodriguez-Diaz M."/>
            <person name="Swings J."/>
            <person name="De Vos P."/>
        </authorList>
    </citation>
    <scope>NUCLEOTIDE SEQUENCE [LARGE SCALE GENOMIC DNA]</scope>
    <source>
        <strain evidence="2 3">LMG 19488</strain>
    </source>
</reference>
<dbReference type="EMBL" id="CP022437">
    <property type="protein sequence ID" value="ASN05860.1"/>
    <property type="molecule type" value="Genomic_DNA"/>
</dbReference>
<evidence type="ECO:0008006" key="4">
    <source>
        <dbReference type="Google" id="ProtNLM"/>
    </source>
</evidence>
<feature type="transmembrane region" description="Helical" evidence="1">
    <location>
        <begin position="65"/>
        <end position="83"/>
    </location>
</feature>
<keyword evidence="1" id="KW-0472">Membrane</keyword>
<evidence type="ECO:0000256" key="1">
    <source>
        <dbReference type="SAM" id="Phobius"/>
    </source>
</evidence>
<keyword evidence="1" id="KW-0812">Transmembrane</keyword>
<dbReference type="OrthoDB" id="2353183at2"/>
<keyword evidence="3" id="KW-1185">Reference proteome</keyword>
<dbReference type="RefSeq" id="WP_089532708.1">
    <property type="nucleotide sequence ID" value="NZ_CP022437.1"/>
</dbReference>
<protein>
    <recommendedName>
        <fullName evidence="4">DUF3397 domain-containing protein</fullName>
    </recommendedName>
</protein>
<sequence>MWSIITYSIAIAITIPFVMTWLVYKCNRIFKKTRVYAFHKAITWTTILYILSVMTMCKILFDHFFIGYISVFHLLFLAIIIIYQRVNYTEVVLKKACKIVWRVSFLLFSFLYILLILFGIIQRFFTL</sequence>
<dbReference type="AlphaFoldDB" id="A0A221ME30"/>